<keyword evidence="10" id="KW-1185">Reference proteome</keyword>
<dbReference type="Pfam" id="PF01032">
    <property type="entry name" value="FecCD"/>
    <property type="match status" value="1"/>
</dbReference>
<comment type="caution">
    <text evidence="9">The sequence shown here is derived from an EMBL/GenBank/DDBJ whole genome shotgun (WGS) entry which is preliminary data.</text>
</comment>
<name>A0A3D8TTU4_9LIST</name>
<evidence type="ECO:0000256" key="2">
    <source>
        <dbReference type="ARBA" id="ARBA00007935"/>
    </source>
</evidence>
<accession>A0A3D8TTU4</accession>
<dbReference type="GO" id="GO:0033214">
    <property type="term" value="P:siderophore-iron import into cell"/>
    <property type="evidence" value="ECO:0007669"/>
    <property type="project" value="TreeGrafter"/>
</dbReference>
<dbReference type="PANTHER" id="PTHR30472">
    <property type="entry name" value="FERRIC ENTEROBACTIN TRANSPORT SYSTEM PERMEASE PROTEIN"/>
    <property type="match status" value="1"/>
</dbReference>
<keyword evidence="5 8" id="KW-0812">Transmembrane</keyword>
<protein>
    <submittedName>
        <fullName evidence="9">Iron ABC transporter permease</fullName>
    </submittedName>
</protein>
<keyword evidence="7 8" id="KW-0472">Membrane</keyword>
<dbReference type="RefSeq" id="WP_115751984.1">
    <property type="nucleotide sequence ID" value="NZ_LARY01000001.1"/>
</dbReference>
<feature type="transmembrane region" description="Helical" evidence="8">
    <location>
        <begin position="189"/>
        <end position="208"/>
    </location>
</feature>
<dbReference type="FunFam" id="1.10.3470.10:FF:000001">
    <property type="entry name" value="Vitamin B12 ABC transporter permease BtuC"/>
    <property type="match status" value="1"/>
</dbReference>
<evidence type="ECO:0000256" key="1">
    <source>
        <dbReference type="ARBA" id="ARBA00004651"/>
    </source>
</evidence>
<sequence>MTRISYKWLFSGGVFLLLALIFINLSLGTDALSFSRVLAVLTGNGEVLENFILFDLRLPRLLIILLAGISLVLSGSLFQTVLKNDLADPGIIGINSGAGLGIAIFFLFVPFQVESSGAFLPLAGGVGALLTAFLIVLFSRNRPGSLILNGIGFSFAMSGLMVLLMSSANREKVDFLSRWLAGSIWGLDWIFVFILGVTLLVIVPFILLKNRTLDLLTLDENTALNLGVRVTMWRTLFLICAVLLAAVAVSITGSIAFLGLLGPHIARALVGPRHRLFLPVAMLVGAFLFLLADTIAMRLQLPSGILLSLIGSPYFIYLLFKK</sequence>
<keyword evidence="3" id="KW-0813">Transport</keyword>
<keyword evidence="4" id="KW-1003">Cell membrane</keyword>
<comment type="similarity">
    <text evidence="2">Belongs to the binding-protein-dependent transport system permease family. FecCD subfamily.</text>
</comment>
<feature type="transmembrane region" description="Helical" evidence="8">
    <location>
        <begin position="299"/>
        <end position="320"/>
    </location>
</feature>
<dbReference type="PANTHER" id="PTHR30472:SF69">
    <property type="entry name" value="HEME-IRON TRANSPORT SYSTEM PERMEASE PROTEIN ISDF-RELATED"/>
    <property type="match status" value="1"/>
</dbReference>
<feature type="transmembrane region" description="Helical" evidence="8">
    <location>
        <begin position="119"/>
        <end position="139"/>
    </location>
</feature>
<proteinExistence type="inferred from homology"/>
<evidence type="ECO:0000256" key="7">
    <source>
        <dbReference type="ARBA" id="ARBA00023136"/>
    </source>
</evidence>
<evidence type="ECO:0000256" key="6">
    <source>
        <dbReference type="ARBA" id="ARBA00022989"/>
    </source>
</evidence>
<evidence type="ECO:0000256" key="5">
    <source>
        <dbReference type="ARBA" id="ARBA00022692"/>
    </source>
</evidence>
<dbReference type="Proteomes" id="UP000257055">
    <property type="component" value="Unassembled WGS sequence"/>
</dbReference>
<dbReference type="AlphaFoldDB" id="A0A3D8TTU4"/>
<feature type="transmembrane region" description="Helical" evidence="8">
    <location>
        <begin position="236"/>
        <end position="262"/>
    </location>
</feature>
<dbReference type="CDD" id="cd06550">
    <property type="entry name" value="TM_ABC_iron-siderophores_like"/>
    <property type="match status" value="1"/>
</dbReference>
<feature type="transmembrane region" description="Helical" evidence="8">
    <location>
        <begin position="90"/>
        <end position="113"/>
    </location>
</feature>
<evidence type="ECO:0000313" key="9">
    <source>
        <dbReference type="EMBL" id="RDX02305.1"/>
    </source>
</evidence>
<feature type="transmembrane region" description="Helical" evidence="8">
    <location>
        <begin position="58"/>
        <end position="78"/>
    </location>
</feature>
<dbReference type="EMBL" id="LARY01000001">
    <property type="protein sequence ID" value="RDX02305.1"/>
    <property type="molecule type" value="Genomic_DNA"/>
</dbReference>
<gene>
    <name evidence="9" type="ORF">UR08_01925</name>
</gene>
<reference evidence="10" key="1">
    <citation type="submission" date="2015-04" db="EMBL/GenBank/DDBJ databases">
        <authorList>
            <person name="Schardt J."/>
            <person name="Mueller-Herbst S."/>
            <person name="Scherer S."/>
            <person name="Huptas C."/>
        </authorList>
    </citation>
    <scope>NUCLEOTIDE SEQUENCE [LARGE SCALE GENOMIC DNA]</scope>
    <source>
        <strain evidence="10">Kiel-L1</strain>
    </source>
</reference>
<dbReference type="GO" id="GO:0022857">
    <property type="term" value="F:transmembrane transporter activity"/>
    <property type="evidence" value="ECO:0007669"/>
    <property type="project" value="InterPro"/>
</dbReference>
<feature type="transmembrane region" description="Helical" evidence="8">
    <location>
        <begin position="146"/>
        <end position="169"/>
    </location>
</feature>
<evidence type="ECO:0000256" key="3">
    <source>
        <dbReference type="ARBA" id="ARBA00022448"/>
    </source>
</evidence>
<comment type="subcellular location">
    <subcellularLocation>
        <location evidence="1">Cell membrane</location>
        <topology evidence="1">Multi-pass membrane protein</topology>
    </subcellularLocation>
</comment>
<feature type="transmembrane region" description="Helical" evidence="8">
    <location>
        <begin position="274"/>
        <end position="292"/>
    </location>
</feature>
<dbReference type="Gene3D" id="1.10.3470.10">
    <property type="entry name" value="ABC transporter involved in vitamin B12 uptake, BtuC"/>
    <property type="match status" value="1"/>
</dbReference>
<dbReference type="InterPro" id="IPR037294">
    <property type="entry name" value="ABC_BtuC-like"/>
</dbReference>
<evidence type="ECO:0000313" key="10">
    <source>
        <dbReference type="Proteomes" id="UP000257055"/>
    </source>
</evidence>
<keyword evidence="6 8" id="KW-1133">Transmembrane helix</keyword>
<dbReference type="InterPro" id="IPR000522">
    <property type="entry name" value="ABC_transptr_permease_BtuC"/>
</dbReference>
<organism evidence="9 10">
    <name type="scientific">Listeria kieliensis</name>
    <dbReference type="NCBI Taxonomy" id="1621700"/>
    <lineage>
        <taxon>Bacteria</taxon>
        <taxon>Bacillati</taxon>
        <taxon>Bacillota</taxon>
        <taxon>Bacilli</taxon>
        <taxon>Bacillales</taxon>
        <taxon>Listeriaceae</taxon>
        <taxon>Listeria</taxon>
    </lineage>
</organism>
<evidence type="ECO:0000256" key="8">
    <source>
        <dbReference type="SAM" id="Phobius"/>
    </source>
</evidence>
<dbReference type="SUPFAM" id="SSF81345">
    <property type="entry name" value="ABC transporter involved in vitamin B12 uptake, BtuC"/>
    <property type="match status" value="1"/>
</dbReference>
<evidence type="ECO:0000256" key="4">
    <source>
        <dbReference type="ARBA" id="ARBA00022475"/>
    </source>
</evidence>
<dbReference type="GO" id="GO:0005886">
    <property type="term" value="C:plasma membrane"/>
    <property type="evidence" value="ECO:0007669"/>
    <property type="project" value="UniProtKB-SubCell"/>
</dbReference>